<dbReference type="Pfam" id="PF16822">
    <property type="entry name" value="ALGX"/>
    <property type="match status" value="1"/>
</dbReference>
<protein>
    <recommendedName>
        <fullName evidence="7">AlgX/AlgJ SGNH hydrolase-like domain-containing protein</fullName>
    </recommendedName>
</protein>
<keyword evidence="9" id="KW-1185">Reference proteome</keyword>
<comment type="subcellular location">
    <subcellularLocation>
        <location evidence="1">Periplasm</location>
    </subcellularLocation>
</comment>
<evidence type="ECO:0000313" key="9">
    <source>
        <dbReference type="Proteomes" id="UP001500547"/>
    </source>
</evidence>
<evidence type="ECO:0000256" key="6">
    <source>
        <dbReference type="ARBA" id="ARBA00022841"/>
    </source>
</evidence>
<name>A0ABP9R0S1_9RHOO</name>
<accession>A0ABP9R0S1</accession>
<comment type="caution">
    <text evidence="8">The sequence shown here is derived from an EMBL/GenBank/DDBJ whole genome shotgun (WGS) entry which is preliminary data.</text>
</comment>
<gene>
    <name evidence="8" type="ORF">GCM10025770_33040</name>
</gene>
<evidence type="ECO:0000256" key="2">
    <source>
        <dbReference type="ARBA" id="ARBA00005182"/>
    </source>
</evidence>
<evidence type="ECO:0000256" key="5">
    <source>
        <dbReference type="ARBA" id="ARBA00022764"/>
    </source>
</evidence>
<evidence type="ECO:0000313" key="8">
    <source>
        <dbReference type="EMBL" id="GAA5170311.1"/>
    </source>
</evidence>
<dbReference type="Proteomes" id="UP001500547">
    <property type="component" value="Unassembled WGS sequence"/>
</dbReference>
<dbReference type="InterPro" id="IPR031811">
    <property type="entry name" value="ALGX/ALGJ_SGNH-like"/>
</dbReference>
<evidence type="ECO:0000256" key="1">
    <source>
        <dbReference type="ARBA" id="ARBA00004418"/>
    </source>
</evidence>
<organism evidence="8 9">
    <name type="scientific">Viridibacterium curvum</name>
    <dbReference type="NCBI Taxonomy" id="1101404"/>
    <lineage>
        <taxon>Bacteria</taxon>
        <taxon>Pseudomonadati</taxon>
        <taxon>Pseudomonadota</taxon>
        <taxon>Betaproteobacteria</taxon>
        <taxon>Rhodocyclales</taxon>
        <taxon>Rhodocyclaceae</taxon>
        <taxon>Viridibacterium</taxon>
    </lineage>
</organism>
<dbReference type="EMBL" id="BAABLD010000017">
    <property type="protein sequence ID" value="GAA5170311.1"/>
    <property type="molecule type" value="Genomic_DNA"/>
</dbReference>
<keyword evidence="3" id="KW-0808">Transferase</keyword>
<feature type="domain" description="AlgX/AlgJ SGNH hydrolase-like" evidence="7">
    <location>
        <begin position="60"/>
        <end position="189"/>
    </location>
</feature>
<evidence type="ECO:0000256" key="3">
    <source>
        <dbReference type="ARBA" id="ARBA00022679"/>
    </source>
</evidence>
<keyword evidence="4" id="KW-0732">Signal</keyword>
<evidence type="ECO:0000259" key="7">
    <source>
        <dbReference type="Pfam" id="PF16822"/>
    </source>
</evidence>
<keyword evidence="5" id="KW-0574">Periplasm</keyword>
<proteinExistence type="predicted"/>
<sequence length="329" mass="36705">MSVQSPPLATDLAPTQRTDGPDALCLHARGYAPFLLDEECPADSPYGLPVGTVSDDGVAVVGQKGWLYVSGGSNHWHEQYTGTRNLSAAQVTQWQTLLANRQQLFSRMGMQYLHLTVPDKQCVHPQWAAHPPAPGLRPVKQLAGTPAFLYPLAELQEWATHLPLWLRGNSHWNVYGCYLTARVLLEALDVPCPAIDALKVECRSGAHDLTVKFMPAWREPTCRIASPAIELLNNRLWEREGKHLGNHYILKNDRALTGKTICVFGDSYTWDAGLGQLLSYVFNEVHFIWSAHVNPEYCRMAGADVVITETAERNMILVPNESYHEDAVR</sequence>
<reference evidence="9" key="1">
    <citation type="journal article" date="2019" name="Int. J. Syst. Evol. Microbiol.">
        <title>The Global Catalogue of Microorganisms (GCM) 10K type strain sequencing project: providing services to taxonomists for standard genome sequencing and annotation.</title>
        <authorList>
            <consortium name="The Broad Institute Genomics Platform"/>
            <consortium name="The Broad Institute Genome Sequencing Center for Infectious Disease"/>
            <person name="Wu L."/>
            <person name="Ma J."/>
        </authorList>
    </citation>
    <scope>NUCLEOTIDE SEQUENCE [LARGE SCALE GENOMIC DNA]</scope>
    <source>
        <strain evidence="9">JCM 18715</strain>
    </source>
</reference>
<keyword evidence="6" id="KW-0016">Alginate biosynthesis</keyword>
<comment type="pathway">
    <text evidence="2">Glycan biosynthesis; alginate biosynthesis.</text>
</comment>
<evidence type="ECO:0000256" key="4">
    <source>
        <dbReference type="ARBA" id="ARBA00022729"/>
    </source>
</evidence>